<organism evidence="23 24">
    <name type="scientific">Acidipila rosea</name>
    <dbReference type="NCBI Taxonomy" id="768535"/>
    <lineage>
        <taxon>Bacteria</taxon>
        <taxon>Pseudomonadati</taxon>
        <taxon>Acidobacteriota</taxon>
        <taxon>Terriglobia</taxon>
        <taxon>Terriglobales</taxon>
        <taxon>Acidobacteriaceae</taxon>
        <taxon>Acidipila</taxon>
    </lineage>
</organism>
<dbReference type="AlphaFoldDB" id="A0A4R1LA65"/>
<evidence type="ECO:0000256" key="9">
    <source>
        <dbReference type="ARBA" id="ARBA00017684"/>
    </source>
</evidence>
<sequence>MRTIKVKTASASYSVFVGDGFVNKVSALVRPLVAKTRGRIFVLTSPEIWALWGERFTGSFPEQAKPEVLFLPAGERFKRLAEVERLAAELSAAGADRSSLLLAFGGGIVGDVGGFLAAIYMRGIDYVQLPTTLLSQVDSSVGGKTGVNLTTGKNLIGSFHHPRAVYADIDVLNTLPDRELRAGLMESVKAGIIRDARLFSYMEKNAARILARDAEALEYVIATSVRMKAEVVGIDERESGLRMVLNLGHTVGHAIEAVTKYRVLLHGEAVGWGMLAALQIARGRETVTDAQAERIERVIKAYGPLPGFRATAEALAEATARDKKNRAGTRRFVLPVGIGASTVVDDVSEAELLAAIEQMLGRR</sequence>
<reference evidence="23 24" key="1">
    <citation type="submission" date="2019-03" db="EMBL/GenBank/DDBJ databases">
        <title>Genomic Encyclopedia of Type Strains, Phase IV (KMG-IV): sequencing the most valuable type-strain genomes for metagenomic binning, comparative biology and taxonomic classification.</title>
        <authorList>
            <person name="Goeker M."/>
        </authorList>
    </citation>
    <scope>NUCLEOTIDE SEQUENCE [LARGE SCALE GENOMIC DNA]</scope>
    <source>
        <strain evidence="23 24">DSM 103428</strain>
    </source>
</reference>
<accession>A0A4R1LA65</accession>
<dbReference type="GO" id="GO:0009423">
    <property type="term" value="P:chorismate biosynthetic process"/>
    <property type="evidence" value="ECO:0007669"/>
    <property type="project" value="UniProtKB-UniRule"/>
</dbReference>
<evidence type="ECO:0000256" key="7">
    <source>
        <dbReference type="ARBA" id="ARBA00005412"/>
    </source>
</evidence>
<dbReference type="PIRSF" id="PIRSF001455">
    <property type="entry name" value="DHQ_synth"/>
    <property type="match status" value="1"/>
</dbReference>
<dbReference type="EMBL" id="SMGK01000001">
    <property type="protein sequence ID" value="TCK75245.1"/>
    <property type="molecule type" value="Genomic_DNA"/>
</dbReference>
<dbReference type="InterPro" id="IPR016037">
    <property type="entry name" value="DHQ_synth_AroB"/>
</dbReference>
<keyword evidence="17 19" id="KW-0456">Lyase</keyword>
<evidence type="ECO:0000256" key="17">
    <source>
        <dbReference type="ARBA" id="ARBA00023239"/>
    </source>
</evidence>
<dbReference type="GO" id="GO:0003856">
    <property type="term" value="F:3-dehydroquinate synthase activity"/>
    <property type="evidence" value="ECO:0007669"/>
    <property type="project" value="UniProtKB-UniRule"/>
</dbReference>
<evidence type="ECO:0000256" key="12">
    <source>
        <dbReference type="ARBA" id="ARBA00022723"/>
    </source>
</evidence>
<keyword evidence="12 19" id="KW-0479">Metal-binding</keyword>
<dbReference type="Pfam" id="PF01761">
    <property type="entry name" value="DHQ_synthase"/>
    <property type="match status" value="1"/>
</dbReference>
<comment type="pathway">
    <text evidence="6 19">Metabolic intermediate biosynthesis; chorismate biosynthesis; chorismate from D-erythrose 4-phosphate and phosphoenolpyruvate: step 2/7.</text>
</comment>
<dbReference type="CDD" id="cd08195">
    <property type="entry name" value="DHQS"/>
    <property type="match status" value="1"/>
</dbReference>
<feature type="domain" description="3-dehydroquinate synthase N-terminal" evidence="21">
    <location>
        <begin position="70"/>
        <end position="181"/>
    </location>
</feature>
<keyword evidence="10 19" id="KW-0963">Cytoplasm</keyword>
<evidence type="ECO:0000256" key="4">
    <source>
        <dbReference type="ARBA" id="ARBA00003485"/>
    </source>
</evidence>
<dbReference type="EC" id="4.2.3.4" evidence="8 19"/>
<keyword evidence="14 19" id="KW-0862">Zinc</keyword>
<dbReference type="Proteomes" id="UP000295210">
    <property type="component" value="Unassembled WGS sequence"/>
</dbReference>
<feature type="binding site" evidence="19">
    <location>
        <position position="186"/>
    </location>
    <ligand>
        <name>Zn(2+)</name>
        <dbReference type="ChEBI" id="CHEBI:29105"/>
    </ligand>
</feature>
<dbReference type="InterPro" id="IPR056179">
    <property type="entry name" value="DHQS_C"/>
</dbReference>
<feature type="binding site" evidence="19">
    <location>
        <position position="153"/>
    </location>
    <ligand>
        <name>NAD(+)</name>
        <dbReference type="ChEBI" id="CHEBI:57540"/>
    </ligand>
</feature>
<evidence type="ECO:0000256" key="14">
    <source>
        <dbReference type="ARBA" id="ARBA00022833"/>
    </source>
</evidence>
<evidence type="ECO:0000256" key="11">
    <source>
        <dbReference type="ARBA" id="ARBA00022605"/>
    </source>
</evidence>
<evidence type="ECO:0000256" key="20">
    <source>
        <dbReference type="SAM" id="Phobius"/>
    </source>
</evidence>
<comment type="cofactor">
    <cofactor evidence="2 19">
        <name>NAD(+)</name>
        <dbReference type="ChEBI" id="CHEBI:57540"/>
    </cofactor>
</comment>
<comment type="caution">
    <text evidence="23">The sequence shown here is derived from an EMBL/GenBank/DDBJ whole genome shotgun (WGS) entry which is preliminary data.</text>
</comment>
<feature type="domain" description="3-dehydroquinate synthase C-terminal" evidence="22">
    <location>
        <begin position="183"/>
        <end position="325"/>
    </location>
</feature>
<comment type="caution">
    <text evidence="19">Lacks conserved residue(s) required for the propagation of feature annotation.</text>
</comment>
<evidence type="ECO:0000259" key="21">
    <source>
        <dbReference type="Pfam" id="PF01761"/>
    </source>
</evidence>
<evidence type="ECO:0000256" key="3">
    <source>
        <dbReference type="ARBA" id="ARBA00001947"/>
    </source>
</evidence>
<evidence type="ECO:0000256" key="15">
    <source>
        <dbReference type="ARBA" id="ARBA00023027"/>
    </source>
</evidence>
<evidence type="ECO:0000256" key="8">
    <source>
        <dbReference type="ARBA" id="ARBA00013031"/>
    </source>
</evidence>
<evidence type="ECO:0000259" key="22">
    <source>
        <dbReference type="Pfam" id="PF24621"/>
    </source>
</evidence>
<gene>
    <name evidence="19" type="primary">aroB</name>
    <name evidence="23" type="ORF">C7378_0225</name>
</gene>
<proteinExistence type="inferred from homology"/>
<evidence type="ECO:0000256" key="13">
    <source>
        <dbReference type="ARBA" id="ARBA00022741"/>
    </source>
</evidence>
<dbReference type="Gene3D" id="1.20.1090.10">
    <property type="entry name" value="Dehydroquinate synthase-like - alpha domain"/>
    <property type="match status" value="1"/>
</dbReference>
<dbReference type="SUPFAM" id="SSF56796">
    <property type="entry name" value="Dehydroquinate synthase-like"/>
    <property type="match status" value="1"/>
</dbReference>
<keyword evidence="16 19" id="KW-0057">Aromatic amino acid biosynthesis</keyword>
<dbReference type="Gene3D" id="3.40.50.1970">
    <property type="match status" value="1"/>
</dbReference>
<feature type="transmembrane region" description="Helical" evidence="20">
    <location>
        <begin position="100"/>
        <end position="121"/>
    </location>
</feature>
<dbReference type="InterPro" id="IPR030960">
    <property type="entry name" value="DHQS/DOIS_N"/>
</dbReference>
<feature type="binding site" evidence="19">
    <location>
        <position position="144"/>
    </location>
    <ligand>
        <name>NAD(+)</name>
        <dbReference type="ChEBI" id="CHEBI:57540"/>
    </ligand>
</feature>
<evidence type="ECO:0000256" key="6">
    <source>
        <dbReference type="ARBA" id="ARBA00004661"/>
    </source>
</evidence>
<evidence type="ECO:0000256" key="1">
    <source>
        <dbReference type="ARBA" id="ARBA00001393"/>
    </source>
</evidence>
<keyword evidence="11 19" id="KW-0028">Amino-acid biosynthesis</keyword>
<feature type="binding site" evidence="19">
    <location>
        <position position="266"/>
    </location>
    <ligand>
        <name>Zn(2+)</name>
        <dbReference type="ChEBI" id="CHEBI:29105"/>
    </ligand>
</feature>
<evidence type="ECO:0000313" key="23">
    <source>
        <dbReference type="EMBL" id="TCK75245.1"/>
    </source>
</evidence>
<dbReference type="InterPro" id="IPR030963">
    <property type="entry name" value="DHQ_synth_fam"/>
</dbReference>
<dbReference type="InterPro" id="IPR050071">
    <property type="entry name" value="Dehydroquinate_synthase"/>
</dbReference>
<evidence type="ECO:0000256" key="19">
    <source>
        <dbReference type="HAMAP-Rule" id="MF_00110"/>
    </source>
</evidence>
<keyword evidence="20" id="KW-1133">Transmembrane helix</keyword>
<comment type="cofactor">
    <cofactor evidence="3">
        <name>Zn(2+)</name>
        <dbReference type="ChEBI" id="CHEBI:29105"/>
    </cofactor>
</comment>
<feature type="binding site" evidence="19">
    <location>
        <position position="249"/>
    </location>
    <ligand>
        <name>Zn(2+)</name>
        <dbReference type="ChEBI" id="CHEBI:29105"/>
    </ligand>
</feature>
<keyword evidence="13 19" id="KW-0547">Nucleotide-binding</keyword>
<dbReference type="HAMAP" id="MF_00110">
    <property type="entry name" value="DHQ_synthase"/>
    <property type="match status" value="1"/>
</dbReference>
<dbReference type="NCBIfam" id="TIGR01357">
    <property type="entry name" value="aroB"/>
    <property type="match status" value="1"/>
</dbReference>
<dbReference type="RefSeq" id="WP_131990862.1">
    <property type="nucleotide sequence ID" value="NZ_SMGK01000001.1"/>
</dbReference>
<evidence type="ECO:0000256" key="18">
    <source>
        <dbReference type="ARBA" id="ARBA00023285"/>
    </source>
</evidence>
<dbReference type="OrthoDB" id="9806583at2"/>
<dbReference type="GO" id="GO:0000166">
    <property type="term" value="F:nucleotide binding"/>
    <property type="evidence" value="ECO:0007669"/>
    <property type="project" value="UniProtKB-KW"/>
</dbReference>
<dbReference type="GO" id="GO:0008652">
    <property type="term" value="P:amino acid biosynthetic process"/>
    <property type="evidence" value="ECO:0007669"/>
    <property type="project" value="UniProtKB-KW"/>
</dbReference>
<evidence type="ECO:0000256" key="16">
    <source>
        <dbReference type="ARBA" id="ARBA00023141"/>
    </source>
</evidence>
<keyword evidence="18 19" id="KW-0170">Cobalt</keyword>
<keyword evidence="20" id="KW-0472">Membrane</keyword>
<keyword evidence="24" id="KW-1185">Reference proteome</keyword>
<keyword evidence="20" id="KW-0812">Transmembrane</keyword>
<dbReference type="FunFam" id="3.40.50.1970:FF:000007">
    <property type="entry name" value="Pentafunctional AROM polypeptide"/>
    <property type="match status" value="1"/>
</dbReference>
<dbReference type="GO" id="GO:0009073">
    <property type="term" value="P:aromatic amino acid family biosynthetic process"/>
    <property type="evidence" value="ECO:0007669"/>
    <property type="project" value="UniProtKB-KW"/>
</dbReference>
<evidence type="ECO:0000256" key="10">
    <source>
        <dbReference type="ARBA" id="ARBA00022490"/>
    </source>
</evidence>
<dbReference type="GO" id="GO:0046872">
    <property type="term" value="F:metal ion binding"/>
    <property type="evidence" value="ECO:0007669"/>
    <property type="project" value="UniProtKB-KW"/>
</dbReference>
<evidence type="ECO:0000256" key="2">
    <source>
        <dbReference type="ARBA" id="ARBA00001911"/>
    </source>
</evidence>
<feature type="binding site" evidence="19">
    <location>
        <begin position="131"/>
        <end position="132"/>
    </location>
    <ligand>
        <name>NAD(+)</name>
        <dbReference type="ChEBI" id="CHEBI:57540"/>
    </ligand>
</feature>
<dbReference type="GO" id="GO:0005737">
    <property type="term" value="C:cytoplasm"/>
    <property type="evidence" value="ECO:0007669"/>
    <property type="project" value="UniProtKB-SubCell"/>
</dbReference>
<evidence type="ECO:0000313" key="24">
    <source>
        <dbReference type="Proteomes" id="UP000295210"/>
    </source>
</evidence>
<dbReference type="UniPathway" id="UPA00053">
    <property type="reaction ID" value="UER00085"/>
</dbReference>
<dbReference type="Pfam" id="PF24621">
    <property type="entry name" value="DHQS_C"/>
    <property type="match status" value="1"/>
</dbReference>
<comment type="subcellular location">
    <subcellularLocation>
        <location evidence="5 19">Cytoplasm</location>
    </subcellularLocation>
</comment>
<comment type="function">
    <text evidence="4 19">Catalyzes the conversion of 3-deoxy-D-arabino-heptulosonate 7-phosphate (DAHP) to dehydroquinate (DHQ).</text>
</comment>
<protein>
    <recommendedName>
        <fullName evidence="9 19">3-dehydroquinate synthase</fullName>
        <shortName evidence="19">DHQS</shortName>
        <ecNumber evidence="8 19">4.2.3.4</ecNumber>
    </recommendedName>
</protein>
<evidence type="ECO:0000256" key="5">
    <source>
        <dbReference type="ARBA" id="ARBA00004496"/>
    </source>
</evidence>
<keyword evidence="15 19" id="KW-0520">NAD</keyword>
<comment type="similarity">
    <text evidence="7 19">Belongs to the sugar phosphate cyclases superfamily. Dehydroquinate synthase family.</text>
</comment>
<comment type="cofactor">
    <cofactor evidence="19">
        <name>Co(2+)</name>
        <dbReference type="ChEBI" id="CHEBI:48828"/>
    </cofactor>
    <cofactor evidence="19">
        <name>Zn(2+)</name>
        <dbReference type="ChEBI" id="CHEBI:29105"/>
    </cofactor>
    <text evidence="19">Binds 1 divalent metal cation per subunit. Can use either Co(2+) or Zn(2+).</text>
</comment>
<name>A0A4R1LA65_9BACT</name>
<dbReference type="PANTHER" id="PTHR43622">
    <property type="entry name" value="3-DEHYDROQUINATE SYNTHASE"/>
    <property type="match status" value="1"/>
</dbReference>
<comment type="catalytic activity">
    <reaction evidence="1 19">
        <text>7-phospho-2-dehydro-3-deoxy-D-arabino-heptonate = 3-dehydroquinate + phosphate</text>
        <dbReference type="Rhea" id="RHEA:21968"/>
        <dbReference type="ChEBI" id="CHEBI:32364"/>
        <dbReference type="ChEBI" id="CHEBI:43474"/>
        <dbReference type="ChEBI" id="CHEBI:58394"/>
        <dbReference type="EC" id="4.2.3.4"/>
    </reaction>
</comment>
<dbReference type="PANTHER" id="PTHR43622:SF7">
    <property type="entry name" value="3-DEHYDROQUINATE SYNTHASE, CHLOROPLASTIC"/>
    <property type="match status" value="1"/>
</dbReference>